<dbReference type="RefSeq" id="WP_147667471.1">
    <property type="nucleotide sequence ID" value="NZ_VDUW01000006.1"/>
</dbReference>
<evidence type="ECO:0000256" key="3">
    <source>
        <dbReference type="ARBA" id="ARBA00022475"/>
    </source>
</evidence>
<organism evidence="9 10">
    <name type="scientific">Cerasibacillus terrae</name>
    <dbReference type="NCBI Taxonomy" id="2498845"/>
    <lineage>
        <taxon>Bacteria</taxon>
        <taxon>Bacillati</taxon>
        <taxon>Bacillota</taxon>
        <taxon>Bacilli</taxon>
        <taxon>Bacillales</taxon>
        <taxon>Bacillaceae</taxon>
        <taxon>Cerasibacillus</taxon>
    </lineage>
</organism>
<feature type="transmembrane region" description="Helical" evidence="7">
    <location>
        <begin position="276"/>
        <end position="296"/>
    </location>
</feature>
<dbReference type="PANTHER" id="PTHR30252:SF0">
    <property type="entry name" value="PEPTIDE TRANSPORTER CSTA"/>
    <property type="match status" value="1"/>
</dbReference>
<evidence type="ECO:0000256" key="2">
    <source>
        <dbReference type="ARBA" id="ARBA00007755"/>
    </source>
</evidence>
<reference evidence="9 10" key="1">
    <citation type="submission" date="2019-06" db="EMBL/GenBank/DDBJ databases">
        <title>Cerasibacillus sp. nov., isolated from maize field.</title>
        <authorList>
            <person name="Lin S.-Y."/>
            <person name="Tsai C.-F."/>
            <person name="Young C.-C."/>
        </authorList>
    </citation>
    <scope>NUCLEOTIDE SEQUENCE [LARGE SCALE GENOMIC DNA]</scope>
    <source>
        <strain evidence="9 10">CC-CFT480</strain>
    </source>
</reference>
<keyword evidence="5 7" id="KW-1133">Transmembrane helix</keyword>
<comment type="caution">
    <text evidence="9">The sequence shown here is derived from an EMBL/GenBank/DDBJ whole genome shotgun (WGS) entry which is preliminary data.</text>
</comment>
<feature type="transmembrane region" description="Helical" evidence="7">
    <location>
        <begin position="6"/>
        <end position="25"/>
    </location>
</feature>
<comment type="similarity">
    <text evidence="2">Belongs to the peptide transporter carbon starvation (CstA) (TC 2.A.114) family.</text>
</comment>
<protein>
    <submittedName>
        <fullName evidence="9">Carbon starvation protein A</fullName>
    </submittedName>
</protein>
<sequence length="543" mass="58457">MTLISLLLIVGVIFIIAYFTYGRFLEKKMGVDPNRKTPAVEMADGVDYVEAKKPVLLGHHFATIAGGGPIVGPVSAAVFGWIPAVIWIVLGSIFIGGVHDYTALQASIRHKAQSIGTIIKEYIGKRGQTLFLAFSVATLILIVGVFIILVRDTFVNVPEAATSSLLFIGLAVLFGILVNQLRMNFLLASALGVIAMFVAVWFGNVFPLHLSGTTWVIILLAYSYIASVLPVWILLQPRDYLNSFLLYGMILGAVIGIIFANPVMKMDGYTGFYNETLGYMFPILFITIACGAVSGFHSLVSSGTTAKQLDNEKNGKFITYGGMLLEGFLAVIAIGSVGYLTQAEFTTKLAELGGPIPTFSAGVGFLMSHFGIPEVVGTTFVALVASAFLMTTLDSATRLGKYAVQEFAEGKSKFFSNQHIATLIIVIGAGALAVSGTWNKVWPLFGSANQMLGAIALLAVSAWLMKKGVNAWFTIIPMILMFIITLSALSVLIYENIFTGGSPNYFLAISAFALLVLCIFLIFEAWNSFTKTKGDKDNPVKAS</sequence>
<feature type="transmembrane region" description="Helical" evidence="7">
    <location>
        <begin position="505"/>
        <end position="526"/>
    </location>
</feature>
<dbReference type="GO" id="GO:0005886">
    <property type="term" value="C:plasma membrane"/>
    <property type="evidence" value="ECO:0007669"/>
    <property type="project" value="UniProtKB-SubCell"/>
</dbReference>
<accession>A0A5C8NS18</accession>
<dbReference type="InterPro" id="IPR051605">
    <property type="entry name" value="CstA"/>
</dbReference>
<keyword evidence="3" id="KW-1003">Cell membrane</keyword>
<comment type="subcellular location">
    <subcellularLocation>
        <location evidence="1">Cell membrane</location>
        <topology evidence="1">Multi-pass membrane protein</topology>
    </subcellularLocation>
</comment>
<feature type="domain" description="CstA N-terminal" evidence="8">
    <location>
        <begin position="6"/>
        <end position="346"/>
    </location>
</feature>
<feature type="transmembrane region" description="Helical" evidence="7">
    <location>
        <begin position="129"/>
        <end position="149"/>
    </location>
</feature>
<dbReference type="OrthoDB" id="9761224at2"/>
<feature type="transmembrane region" description="Helical" evidence="7">
    <location>
        <begin position="317"/>
        <end position="340"/>
    </location>
</feature>
<proteinExistence type="inferred from homology"/>
<evidence type="ECO:0000256" key="4">
    <source>
        <dbReference type="ARBA" id="ARBA00022692"/>
    </source>
</evidence>
<feature type="transmembrane region" description="Helical" evidence="7">
    <location>
        <begin position="161"/>
        <end position="178"/>
    </location>
</feature>
<evidence type="ECO:0000313" key="9">
    <source>
        <dbReference type="EMBL" id="TXL63937.1"/>
    </source>
</evidence>
<evidence type="ECO:0000313" key="10">
    <source>
        <dbReference type="Proteomes" id="UP000321574"/>
    </source>
</evidence>
<feature type="transmembrane region" description="Helical" evidence="7">
    <location>
        <begin position="185"/>
        <end position="203"/>
    </location>
</feature>
<feature type="domain" description="CstA N-terminal" evidence="8">
    <location>
        <begin position="350"/>
        <end position="488"/>
    </location>
</feature>
<keyword evidence="4 7" id="KW-0812">Transmembrane</keyword>
<evidence type="ECO:0000259" key="8">
    <source>
        <dbReference type="Pfam" id="PF02554"/>
    </source>
</evidence>
<dbReference type="PANTHER" id="PTHR30252">
    <property type="entry name" value="INNER MEMBRANE PEPTIDE TRANSPORTER"/>
    <property type="match status" value="1"/>
</dbReference>
<dbReference type="Proteomes" id="UP000321574">
    <property type="component" value="Unassembled WGS sequence"/>
</dbReference>
<gene>
    <name evidence="9" type="ORF">FHP05_09595</name>
</gene>
<feature type="transmembrane region" description="Helical" evidence="7">
    <location>
        <begin position="215"/>
        <end position="235"/>
    </location>
</feature>
<evidence type="ECO:0000256" key="1">
    <source>
        <dbReference type="ARBA" id="ARBA00004651"/>
    </source>
</evidence>
<dbReference type="Pfam" id="PF02554">
    <property type="entry name" value="CstA"/>
    <property type="match status" value="2"/>
</dbReference>
<evidence type="ECO:0000256" key="6">
    <source>
        <dbReference type="ARBA" id="ARBA00023136"/>
    </source>
</evidence>
<dbReference type="InterPro" id="IPR003706">
    <property type="entry name" value="CstA_N"/>
</dbReference>
<dbReference type="GO" id="GO:0009267">
    <property type="term" value="P:cellular response to starvation"/>
    <property type="evidence" value="ECO:0007669"/>
    <property type="project" value="InterPro"/>
</dbReference>
<feature type="transmembrane region" description="Helical" evidence="7">
    <location>
        <begin position="375"/>
        <end position="393"/>
    </location>
</feature>
<name>A0A5C8NS18_9BACI</name>
<feature type="transmembrane region" description="Helical" evidence="7">
    <location>
        <begin position="85"/>
        <end position="108"/>
    </location>
</feature>
<feature type="transmembrane region" description="Helical" evidence="7">
    <location>
        <begin position="244"/>
        <end position="264"/>
    </location>
</feature>
<feature type="transmembrane region" description="Helical" evidence="7">
    <location>
        <begin position="444"/>
        <end position="464"/>
    </location>
</feature>
<keyword evidence="6 7" id="KW-0472">Membrane</keyword>
<feature type="transmembrane region" description="Helical" evidence="7">
    <location>
        <begin position="471"/>
        <end position="493"/>
    </location>
</feature>
<feature type="transmembrane region" description="Helical" evidence="7">
    <location>
        <begin position="420"/>
        <end position="438"/>
    </location>
</feature>
<dbReference type="AlphaFoldDB" id="A0A5C8NS18"/>
<evidence type="ECO:0000256" key="5">
    <source>
        <dbReference type="ARBA" id="ARBA00022989"/>
    </source>
</evidence>
<evidence type="ECO:0000256" key="7">
    <source>
        <dbReference type="SAM" id="Phobius"/>
    </source>
</evidence>
<keyword evidence="10" id="KW-1185">Reference proteome</keyword>
<dbReference type="EMBL" id="VDUW01000006">
    <property type="protein sequence ID" value="TXL63937.1"/>
    <property type="molecule type" value="Genomic_DNA"/>
</dbReference>